<feature type="domain" description="DUF1565" evidence="5">
    <location>
        <begin position="77"/>
        <end position="117"/>
    </location>
</feature>
<keyword evidence="2" id="KW-0677">Repeat</keyword>
<dbReference type="Proteomes" id="UP000256709">
    <property type="component" value="Unassembled WGS sequence"/>
</dbReference>
<dbReference type="SUPFAM" id="SSF51126">
    <property type="entry name" value="Pectin lyase-like"/>
    <property type="match status" value="1"/>
</dbReference>
<dbReference type="PANTHER" id="PTHR22990:SF15">
    <property type="entry name" value="F-BOX ONLY PROTEIN 10"/>
    <property type="match status" value="1"/>
</dbReference>
<comment type="caution">
    <text evidence="6">The sequence shown here is derived from an EMBL/GenBank/DDBJ whole genome shotgun (WGS) entry which is preliminary data.</text>
</comment>
<dbReference type="InterPro" id="IPR051550">
    <property type="entry name" value="SCF-Subunits/Alg-Epimerases"/>
</dbReference>
<dbReference type="InterPro" id="IPR022441">
    <property type="entry name" value="Para_beta_helix_rpt-2"/>
</dbReference>
<keyword evidence="3" id="KW-0833">Ubl conjugation pathway</keyword>
<organism evidence="6 7">
    <name type="scientific">Subtercola boreus</name>
    <dbReference type="NCBI Taxonomy" id="120213"/>
    <lineage>
        <taxon>Bacteria</taxon>
        <taxon>Bacillati</taxon>
        <taxon>Actinomycetota</taxon>
        <taxon>Actinomycetes</taxon>
        <taxon>Micrococcales</taxon>
        <taxon>Microbacteriaceae</taxon>
        <taxon>Subtercola</taxon>
    </lineage>
</organism>
<dbReference type="RefSeq" id="WP_116282949.1">
    <property type="nucleotide sequence ID" value="NZ_NBXA01000020.1"/>
</dbReference>
<dbReference type="AlphaFoldDB" id="A0A3E0VVY4"/>
<dbReference type="InterPro" id="IPR011050">
    <property type="entry name" value="Pectin_lyase_fold/virulence"/>
</dbReference>
<dbReference type="Pfam" id="PF05048">
    <property type="entry name" value="NosD"/>
    <property type="match status" value="1"/>
</dbReference>
<dbReference type="InterPro" id="IPR007742">
    <property type="entry name" value="NosD_dom"/>
</dbReference>
<evidence type="ECO:0000256" key="3">
    <source>
        <dbReference type="ARBA" id="ARBA00022786"/>
    </source>
</evidence>
<sequence>MPQPHRLEPLRLVAPDPGRRPRVLFLFSLLSALLLTVGLLAGSPVSAQAATSAAGAAPLGSLSYPVPSGALFVSVSSGQDSNAGTSSAPLKTVAAAIGRAKSGGTIVLRAGVYHEAVVIPTNKPLTIQPYLQDVVWFDGSSALSGFAASGTTWTVSNWTFAPTSVMNGVADNPGFVDPAHPMAARPDQVFYDGVAMRQVGSASQVTAGTFSVDRSARTLTIGSSPSGHKVTGSTLGQAIYVMAPGSVLQGFGVRRYATDYANRSALRLANINISARQLIVEDSAMIGINVENNNVVLDHVTVTRSGLLGIGANASYGLVIKNSSVTGNNSEQFKPAPVSGGIKITRTRGITITGNNTSDNFGSGIWLDESCYNATVTNNVSSGNQYTGIQMEISSNAIIANNDVSNQQFGMQLFDASNVKIYNNTIGNNSKFGIRIYQDQRRQATASFAGHDPRQAIPDPTVPWITKNITIANNVFGAGGFFQIWALDGVTHIPADSMAITVAGNLFNHRTTMAQSTLLAWGGSDNSTIKRYDTAASMLAKSSAFKNSETTSSKSLSQMSADIAAAGAGAVALPTDVASAVGTSAGTKRVGRF</sequence>
<accession>A0A3E0VVY4</accession>
<dbReference type="Pfam" id="PF07602">
    <property type="entry name" value="DUF1565"/>
    <property type="match status" value="1"/>
</dbReference>
<protein>
    <recommendedName>
        <fullName evidence="8">Right handed beta helix domain-containing protein</fullName>
    </recommendedName>
</protein>
<evidence type="ECO:0008006" key="8">
    <source>
        <dbReference type="Google" id="ProtNLM"/>
    </source>
</evidence>
<evidence type="ECO:0000259" key="5">
    <source>
        <dbReference type="Pfam" id="PF07602"/>
    </source>
</evidence>
<dbReference type="OrthoDB" id="9807425at2"/>
<comment type="pathway">
    <text evidence="1">Protein modification; protein ubiquitination.</text>
</comment>
<dbReference type="InterPro" id="IPR012334">
    <property type="entry name" value="Pectin_lyas_fold"/>
</dbReference>
<evidence type="ECO:0000259" key="4">
    <source>
        <dbReference type="Pfam" id="PF05048"/>
    </source>
</evidence>
<dbReference type="InterPro" id="IPR011459">
    <property type="entry name" value="DUF1565"/>
</dbReference>
<dbReference type="Gene3D" id="2.160.20.10">
    <property type="entry name" value="Single-stranded right-handed beta-helix, Pectin lyase-like"/>
    <property type="match status" value="2"/>
</dbReference>
<evidence type="ECO:0000256" key="1">
    <source>
        <dbReference type="ARBA" id="ARBA00004906"/>
    </source>
</evidence>
<evidence type="ECO:0000256" key="2">
    <source>
        <dbReference type="ARBA" id="ARBA00022737"/>
    </source>
</evidence>
<gene>
    <name evidence="6" type="ORF">B7R21_09180</name>
</gene>
<evidence type="ECO:0000313" key="6">
    <source>
        <dbReference type="EMBL" id="RFA13007.1"/>
    </source>
</evidence>
<dbReference type="PANTHER" id="PTHR22990">
    <property type="entry name" value="F-BOX ONLY PROTEIN"/>
    <property type="match status" value="1"/>
</dbReference>
<name>A0A3E0VVY4_9MICO</name>
<dbReference type="SMART" id="SM00710">
    <property type="entry name" value="PbH1"/>
    <property type="match status" value="7"/>
</dbReference>
<proteinExistence type="predicted"/>
<dbReference type="EMBL" id="NBXA01000020">
    <property type="protein sequence ID" value="RFA13007.1"/>
    <property type="molecule type" value="Genomic_DNA"/>
</dbReference>
<reference evidence="6 7" key="1">
    <citation type="submission" date="2017-04" db="EMBL/GenBank/DDBJ databases">
        <title>Comparative genome analysis of Subtercola boreus.</title>
        <authorList>
            <person name="Cho Y.-J."/>
            <person name="Cho A."/>
            <person name="Kim O.-S."/>
            <person name="Lee J.-I."/>
        </authorList>
    </citation>
    <scope>NUCLEOTIDE SEQUENCE [LARGE SCALE GENOMIC DNA]</scope>
    <source>
        <strain evidence="6 7">P27444</strain>
    </source>
</reference>
<evidence type="ECO:0000313" key="7">
    <source>
        <dbReference type="Proteomes" id="UP000256709"/>
    </source>
</evidence>
<dbReference type="NCBIfam" id="TIGR03804">
    <property type="entry name" value="para_beta_helix"/>
    <property type="match status" value="1"/>
</dbReference>
<dbReference type="InterPro" id="IPR006626">
    <property type="entry name" value="PbH1"/>
</dbReference>
<feature type="domain" description="Periplasmic copper-binding protein NosD beta helix" evidence="4">
    <location>
        <begin position="271"/>
        <end position="440"/>
    </location>
</feature>